<protein>
    <recommendedName>
        <fullName evidence="1">N-acetyltransferase domain-containing protein</fullName>
    </recommendedName>
</protein>
<evidence type="ECO:0000313" key="2">
    <source>
        <dbReference type="EMBL" id="KAF3033545.1"/>
    </source>
</evidence>
<dbReference type="SUPFAM" id="SSF55729">
    <property type="entry name" value="Acyl-CoA N-acyltransferases (Nat)"/>
    <property type="match status" value="1"/>
</dbReference>
<dbReference type="OrthoDB" id="64477at2759"/>
<evidence type="ECO:0000313" key="3">
    <source>
        <dbReference type="Proteomes" id="UP000758155"/>
    </source>
</evidence>
<gene>
    <name evidence="2" type="ORF">E8E12_000379</name>
</gene>
<evidence type="ECO:0000259" key="1">
    <source>
        <dbReference type="PROSITE" id="PS51186"/>
    </source>
</evidence>
<reference evidence="2" key="1">
    <citation type="submission" date="2019-04" db="EMBL/GenBank/DDBJ databases">
        <title>Sequencing of skin fungus with MAO and IRED activity.</title>
        <authorList>
            <person name="Marsaioli A.J."/>
            <person name="Bonatto J.M.C."/>
            <person name="Reis Junior O."/>
        </authorList>
    </citation>
    <scope>NUCLEOTIDE SEQUENCE</scope>
    <source>
        <strain evidence="2">28M1</strain>
    </source>
</reference>
<accession>A0A9P4WIZ7</accession>
<dbReference type="Pfam" id="PF13508">
    <property type="entry name" value="Acetyltransf_7"/>
    <property type="match status" value="1"/>
</dbReference>
<dbReference type="CDD" id="cd04301">
    <property type="entry name" value="NAT_SF"/>
    <property type="match status" value="1"/>
</dbReference>
<dbReference type="InterPro" id="IPR016181">
    <property type="entry name" value="Acyl_CoA_acyltransferase"/>
</dbReference>
<dbReference type="Proteomes" id="UP000758155">
    <property type="component" value="Unassembled WGS sequence"/>
</dbReference>
<name>A0A9P4WIZ7_9PLEO</name>
<dbReference type="GO" id="GO:0016747">
    <property type="term" value="F:acyltransferase activity, transferring groups other than amino-acyl groups"/>
    <property type="evidence" value="ECO:0007669"/>
    <property type="project" value="InterPro"/>
</dbReference>
<dbReference type="Gene3D" id="3.40.630.30">
    <property type="match status" value="1"/>
</dbReference>
<comment type="caution">
    <text evidence="2">The sequence shown here is derived from an EMBL/GenBank/DDBJ whole genome shotgun (WGS) entry which is preliminary data.</text>
</comment>
<organism evidence="2 3">
    <name type="scientific">Didymella heteroderae</name>
    <dbReference type="NCBI Taxonomy" id="1769908"/>
    <lineage>
        <taxon>Eukaryota</taxon>
        <taxon>Fungi</taxon>
        <taxon>Dikarya</taxon>
        <taxon>Ascomycota</taxon>
        <taxon>Pezizomycotina</taxon>
        <taxon>Dothideomycetes</taxon>
        <taxon>Pleosporomycetidae</taxon>
        <taxon>Pleosporales</taxon>
        <taxon>Pleosporineae</taxon>
        <taxon>Didymellaceae</taxon>
        <taxon>Didymella</taxon>
    </lineage>
</organism>
<keyword evidence="3" id="KW-1185">Reference proteome</keyword>
<dbReference type="EMBL" id="SWKV01000079">
    <property type="protein sequence ID" value="KAF3033545.1"/>
    <property type="molecule type" value="Genomic_DNA"/>
</dbReference>
<sequence length="222" mass="25192">MSAPFVRPYDHGRDFQNGLHVFFKTIEPTLDLEPIRTIGSYLWYRPYVFLTPATCFVLDNGEGRAVGYCVGTSNTSIFAENWRDRFAPSVSLEEVPKPGMRTENAGMEKEESRNFRHAVHNAECSSLQPWPQELNKYPAHMHIDILEEYQRKGWGSKLIRAFFDAVKRDGASGVHLGMVRWNTTGSNFYEKIGFERCPLVLDNGESGEIGVNDVVLTLVKAL</sequence>
<dbReference type="AlphaFoldDB" id="A0A9P4WIZ7"/>
<dbReference type="InterPro" id="IPR000182">
    <property type="entry name" value="GNAT_dom"/>
</dbReference>
<proteinExistence type="predicted"/>
<feature type="domain" description="N-acetyltransferase" evidence="1">
    <location>
        <begin position="143"/>
        <end position="222"/>
    </location>
</feature>
<dbReference type="PROSITE" id="PS51186">
    <property type="entry name" value="GNAT"/>
    <property type="match status" value="1"/>
</dbReference>